<name>A0AAV2TJV5_CALDB</name>
<evidence type="ECO:0008006" key="3">
    <source>
        <dbReference type="Google" id="ProtNLM"/>
    </source>
</evidence>
<dbReference type="AlphaFoldDB" id="A0AAV2TJV5"/>
<gene>
    <name evidence="1" type="ORF">CDAUBV1_LOCUS10773</name>
</gene>
<evidence type="ECO:0000313" key="2">
    <source>
        <dbReference type="Proteomes" id="UP001497525"/>
    </source>
</evidence>
<proteinExistence type="predicted"/>
<organism evidence="1 2">
    <name type="scientific">Calicophoron daubneyi</name>
    <name type="common">Rumen fluke</name>
    <name type="synonym">Paramphistomum daubneyi</name>
    <dbReference type="NCBI Taxonomy" id="300641"/>
    <lineage>
        <taxon>Eukaryota</taxon>
        <taxon>Metazoa</taxon>
        <taxon>Spiralia</taxon>
        <taxon>Lophotrochozoa</taxon>
        <taxon>Platyhelminthes</taxon>
        <taxon>Trematoda</taxon>
        <taxon>Digenea</taxon>
        <taxon>Plagiorchiida</taxon>
        <taxon>Pronocephalata</taxon>
        <taxon>Paramphistomoidea</taxon>
        <taxon>Paramphistomidae</taxon>
        <taxon>Calicophoron</taxon>
    </lineage>
</organism>
<dbReference type="EMBL" id="CAXLJL010000345">
    <property type="protein sequence ID" value="CAL5136650.1"/>
    <property type="molecule type" value="Genomic_DNA"/>
</dbReference>
<dbReference type="Proteomes" id="UP001497525">
    <property type="component" value="Unassembled WGS sequence"/>
</dbReference>
<protein>
    <recommendedName>
        <fullName evidence="3">Testicular haploid expressed protein</fullName>
    </recommendedName>
</protein>
<accession>A0AAV2TJV5</accession>
<comment type="caution">
    <text evidence="1">The sequence shown here is derived from an EMBL/GenBank/DDBJ whole genome shotgun (WGS) entry which is preliminary data.</text>
</comment>
<reference evidence="1" key="1">
    <citation type="submission" date="2024-06" db="EMBL/GenBank/DDBJ databases">
        <authorList>
            <person name="Liu X."/>
            <person name="Lenzi L."/>
            <person name="Haldenby T S."/>
            <person name="Uol C."/>
        </authorList>
    </citation>
    <scope>NUCLEOTIDE SEQUENCE</scope>
</reference>
<sequence>MSLASTSSIPANLCRCLFGKPKPAVVQQELKAIILKEQEKFNKIWNFPLLMTQKEETRKPLCQRNPVANHIIKAADFEELSGSGWQLFTPEAMFYRTPPRRLKAYRRLRQTVAQKTKFELMNIQTEAKPLTTTAMDCVNPSQESALIKSVEQGAAVPNVGSCEDALSASKTVLSTTPAMPQRAVVPATPIIIRPSEEDFPRLPYLEALRISDCEDQITKPPSVVRSKLILVKPSRHSEKIVKRKSIAKVTDYFTISKRARQSLK</sequence>
<evidence type="ECO:0000313" key="1">
    <source>
        <dbReference type="EMBL" id="CAL5136650.1"/>
    </source>
</evidence>